<keyword evidence="4" id="KW-1133">Transmembrane helix</keyword>
<reference evidence="7" key="1">
    <citation type="journal article" date="2015" name="J. Biotechnol.">
        <title>The structure of the Cyberlindnera jadinii genome and its relation to Candida utilis analyzed by the occurrence of single nucleotide polymorphisms.</title>
        <authorList>
            <person name="Rupp O."/>
            <person name="Brinkrolf K."/>
            <person name="Buerth C."/>
            <person name="Kunigo M."/>
            <person name="Schneider J."/>
            <person name="Jaenicke S."/>
            <person name="Goesmann A."/>
            <person name="Puehler A."/>
            <person name="Jaeger K.-E."/>
            <person name="Ernst J.F."/>
        </authorList>
    </citation>
    <scope>NUCLEOTIDE SEQUENCE [LARGE SCALE GENOMIC DNA]</scope>
    <source>
        <strain evidence="7">ATCC 18201 / CBS 1600 / BCRC 20928 / JCM 3617 / NBRC 0987 / NRRL Y-1542</strain>
    </source>
</reference>
<feature type="transmembrane region" description="Helical" evidence="4">
    <location>
        <begin position="160"/>
        <end position="181"/>
    </location>
</feature>
<dbReference type="PROSITE" id="PS50850">
    <property type="entry name" value="MFS"/>
    <property type="match status" value="1"/>
</dbReference>
<feature type="transmembrane region" description="Helical" evidence="4">
    <location>
        <begin position="216"/>
        <end position="235"/>
    </location>
</feature>
<evidence type="ECO:0000256" key="3">
    <source>
        <dbReference type="SAM" id="MobiDB-lite"/>
    </source>
</evidence>
<feature type="transmembrane region" description="Helical" evidence="4">
    <location>
        <begin position="461"/>
        <end position="478"/>
    </location>
</feature>
<evidence type="ECO:0000259" key="5">
    <source>
        <dbReference type="PROSITE" id="PS50850"/>
    </source>
</evidence>
<feature type="transmembrane region" description="Helical" evidence="4">
    <location>
        <begin position="391"/>
        <end position="417"/>
    </location>
</feature>
<proteinExistence type="inferred from homology"/>
<dbReference type="Proteomes" id="UP000038830">
    <property type="component" value="Unassembled WGS sequence"/>
</dbReference>
<dbReference type="SUPFAM" id="SSF103473">
    <property type="entry name" value="MFS general substrate transporter"/>
    <property type="match status" value="1"/>
</dbReference>
<dbReference type="InterPro" id="IPR011701">
    <property type="entry name" value="MFS"/>
</dbReference>
<evidence type="ECO:0000256" key="4">
    <source>
        <dbReference type="SAM" id="Phobius"/>
    </source>
</evidence>
<feature type="transmembrane region" description="Helical" evidence="4">
    <location>
        <begin position="88"/>
        <end position="109"/>
    </location>
</feature>
<feature type="domain" description="Major facilitator superfamily (MFS) profile" evidence="5">
    <location>
        <begin position="90"/>
        <end position="482"/>
    </location>
</feature>
<accession>A0A0H5CBJ2</accession>
<feature type="region of interest" description="Disordered" evidence="3">
    <location>
        <begin position="34"/>
        <end position="67"/>
    </location>
</feature>
<gene>
    <name evidence="6" type="primary">MCH4</name>
    <name evidence="6" type="ORF">BN1211_1928</name>
</gene>
<feature type="transmembrane region" description="Helical" evidence="4">
    <location>
        <begin position="364"/>
        <end position="385"/>
    </location>
</feature>
<dbReference type="PANTHER" id="PTHR11360:SF177">
    <property type="entry name" value="RIBOFLAVIN TRANSPORTER MCH5"/>
    <property type="match status" value="1"/>
</dbReference>
<feature type="transmembrane region" description="Helical" evidence="4">
    <location>
        <begin position="129"/>
        <end position="151"/>
    </location>
</feature>
<feature type="transmembrane region" description="Helical" evidence="4">
    <location>
        <begin position="301"/>
        <end position="321"/>
    </location>
</feature>
<dbReference type="InterPro" id="IPR020846">
    <property type="entry name" value="MFS_dom"/>
</dbReference>
<dbReference type="EMBL" id="CDQK01000002">
    <property type="protein sequence ID" value="CEP21734.1"/>
    <property type="molecule type" value="Genomic_DNA"/>
</dbReference>
<dbReference type="CDD" id="cd17352">
    <property type="entry name" value="MFS_MCT_SLC16"/>
    <property type="match status" value="1"/>
</dbReference>
<feature type="transmembrane region" description="Helical" evidence="4">
    <location>
        <begin position="187"/>
        <end position="209"/>
    </location>
</feature>
<dbReference type="InterPro" id="IPR036259">
    <property type="entry name" value="MFS_trans_sf"/>
</dbReference>
<organism evidence="6 7">
    <name type="scientific">Cyberlindnera jadinii (strain ATCC 18201 / CBS 1600 / BCRC 20928 / JCM 3617 / NBRC 0987 / NRRL Y-1542)</name>
    <name type="common">Torula yeast</name>
    <name type="synonym">Candida utilis</name>
    <dbReference type="NCBI Taxonomy" id="983966"/>
    <lineage>
        <taxon>Eukaryota</taxon>
        <taxon>Fungi</taxon>
        <taxon>Dikarya</taxon>
        <taxon>Ascomycota</taxon>
        <taxon>Saccharomycotina</taxon>
        <taxon>Saccharomycetes</taxon>
        <taxon>Phaffomycetales</taxon>
        <taxon>Phaffomycetaceae</taxon>
        <taxon>Cyberlindnera</taxon>
    </lineage>
</organism>
<evidence type="ECO:0000313" key="7">
    <source>
        <dbReference type="Proteomes" id="UP000038830"/>
    </source>
</evidence>
<evidence type="ECO:0000313" key="6">
    <source>
        <dbReference type="EMBL" id="CEP21734.1"/>
    </source>
</evidence>
<keyword evidence="4" id="KW-0812">Transmembrane</keyword>
<protein>
    <submittedName>
        <fullName evidence="6">MCH4 protein</fullName>
    </submittedName>
</protein>
<dbReference type="AlphaFoldDB" id="A0A0H5CBJ2"/>
<dbReference type="InterPro" id="IPR050327">
    <property type="entry name" value="Proton-linked_MCT"/>
</dbReference>
<feature type="compositionally biased region" description="Polar residues" evidence="3">
    <location>
        <begin position="54"/>
        <end position="67"/>
    </location>
</feature>
<dbReference type="GO" id="GO:0022857">
    <property type="term" value="F:transmembrane transporter activity"/>
    <property type="evidence" value="ECO:0007669"/>
    <property type="project" value="InterPro"/>
</dbReference>
<dbReference type="GO" id="GO:0016020">
    <property type="term" value="C:membrane"/>
    <property type="evidence" value="ECO:0007669"/>
    <property type="project" value="UniProtKB-SubCell"/>
</dbReference>
<sequence length="491" mass="53864">MNQTETPLDTSRTVCQPEQTSYFEDIIYEEPTSRVHSRVTKKTEGEEVEDELRSISSNSTIGNNVQDTRGDMLGMDNDLEFPEGGLKAYTVVFGSFMGLIAAFGLLNTYGIIETYVSEHQLSDVPSSSVAWVFSIFGFISFLTSIISGTYFDRNGARRPLIIGGICTFVGMMCLGNCTEIWQLVLSFSILVGIGSGFTGPPCLGVVAQYFHKRRGFMCSIASTGGSVGGIVFPIMMRKLFEEVSYAWAIRIFAFILGFCYIVAIILMEERLPRKTAECGTWQNILSYITAFDLKGLKQLDFLFVCLACTFAECGVLIMGTYQASFARAHGYSLSTAYLLLSVTHIGGIPGRWISGYMSDVVGRFNIIIVTTICSSIVAVTTLIPFGDRKSALFVFSVLWGFMTGSVFPLLPVCCAQISKTEDFGRRYGTMYFIVAFGVLIAIPISGAIIGDGSEIGYRNMVIHSAVTIFGSGVLYLIAKCVRVRGKIFAKF</sequence>
<evidence type="ECO:0000256" key="1">
    <source>
        <dbReference type="ARBA" id="ARBA00004141"/>
    </source>
</evidence>
<feature type="transmembrane region" description="Helical" evidence="4">
    <location>
        <begin position="429"/>
        <end position="449"/>
    </location>
</feature>
<dbReference type="GO" id="GO:0032218">
    <property type="term" value="P:riboflavin transport"/>
    <property type="evidence" value="ECO:0007669"/>
    <property type="project" value="TreeGrafter"/>
</dbReference>
<evidence type="ECO:0000256" key="2">
    <source>
        <dbReference type="ARBA" id="ARBA00006727"/>
    </source>
</evidence>
<feature type="transmembrane region" description="Helical" evidence="4">
    <location>
        <begin position="333"/>
        <end position="352"/>
    </location>
</feature>
<dbReference type="Pfam" id="PF07690">
    <property type="entry name" value="MFS_1"/>
    <property type="match status" value="1"/>
</dbReference>
<dbReference type="PANTHER" id="PTHR11360">
    <property type="entry name" value="MONOCARBOXYLATE TRANSPORTER"/>
    <property type="match status" value="1"/>
</dbReference>
<comment type="subcellular location">
    <subcellularLocation>
        <location evidence="1">Membrane</location>
        <topology evidence="1">Multi-pass membrane protein</topology>
    </subcellularLocation>
</comment>
<comment type="similarity">
    <text evidence="2">Belongs to the major facilitator superfamily. Monocarboxylate porter (TC 2.A.1.13) family.</text>
</comment>
<name>A0A0H5CBJ2_CYBJN</name>
<feature type="transmembrane region" description="Helical" evidence="4">
    <location>
        <begin position="247"/>
        <end position="267"/>
    </location>
</feature>
<keyword evidence="4" id="KW-0472">Membrane</keyword>
<dbReference type="Gene3D" id="1.20.1250.20">
    <property type="entry name" value="MFS general substrate transporter like domains"/>
    <property type="match status" value="2"/>
</dbReference>